<proteinExistence type="predicted"/>
<protein>
    <submittedName>
        <fullName evidence="2">L,D-transpeptidase-like protein</fullName>
    </submittedName>
</protein>
<gene>
    <name evidence="2" type="ORF">EDD80_103143</name>
</gene>
<dbReference type="AlphaFoldDB" id="A0A4R3KWH4"/>
<evidence type="ECO:0000313" key="3">
    <source>
        <dbReference type="Proteomes" id="UP000295807"/>
    </source>
</evidence>
<evidence type="ECO:0000313" key="2">
    <source>
        <dbReference type="EMBL" id="TCS88281.1"/>
    </source>
</evidence>
<keyword evidence="1" id="KW-0732">Signal</keyword>
<keyword evidence="3" id="KW-1185">Reference proteome</keyword>
<dbReference type="EMBL" id="SMAD01000003">
    <property type="protein sequence ID" value="TCS88281.1"/>
    <property type="molecule type" value="Genomic_DNA"/>
</dbReference>
<evidence type="ECO:0000256" key="1">
    <source>
        <dbReference type="SAM" id="SignalP"/>
    </source>
</evidence>
<dbReference type="Proteomes" id="UP000295807">
    <property type="component" value="Unassembled WGS sequence"/>
</dbReference>
<reference evidence="2 3" key="1">
    <citation type="submission" date="2019-03" db="EMBL/GenBank/DDBJ databases">
        <title>Genomic Encyclopedia of Type Strains, Phase IV (KMG-IV): sequencing the most valuable type-strain genomes for metagenomic binning, comparative biology and taxonomic classification.</title>
        <authorList>
            <person name="Goeker M."/>
        </authorList>
    </citation>
    <scope>NUCLEOTIDE SEQUENCE [LARGE SCALE GENOMIC DNA]</scope>
    <source>
        <strain evidence="2 3">DSM 21100</strain>
    </source>
</reference>
<accession>A0A4R3KWH4</accession>
<dbReference type="Pfam" id="PF13645">
    <property type="entry name" value="YkuD_2"/>
    <property type="match status" value="1"/>
</dbReference>
<dbReference type="PANTHER" id="PTHR38477">
    <property type="entry name" value="HYPOTHETICAL EXPORTED PROTEIN"/>
    <property type="match status" value="1"/>
</dbReference>
<dbReference type="PANTHER" id="PTHR38477:SF1">
    <property type="entry name" value="MUREIN L,D-TRANSPEPTIDASE CATALYTIC DOMAIN FAMILY PROTEIN"/>
    <property type="match status" value="1"/>
</dbReference>
<name>A0A4R3KWH4_9SPHI</name>
<comment type="caution">
    <text evidence="2">The sequence shown here is derived from an EMBL/GenBank/DDBJ whole genome shotgun (WGS) entry which is preliminary data.</text>
</comment>
<sequence>MMKRNFLYSLGASVLLAGAVSAWKTTPAAQPETAKSEAAKSGVSKITEVNSKISPSGPAVPAGASGKPNIPAVGEALETALPATALSYEAAYTDYVGDLYNELDLAGKGLQPEIFKKALTGFYNLKAAGKLAPGKEVLSIVDFTKSSREKRLWIIDLDNKELLFRSLVAHGKKSGGNMASSFSNTESSHQSSLGFYLTGEVYYGKHGRSLRLDGMDPGFNSNARKRAIVLHGADYVSQAFINRVGRLGRSFGCPAVPEPLCDEIIDHIKEKTVLFINGPGEKYKSDYLNVKAAARYLLPANG</sequence>
<organism evidence="2 3">
    <name type="scientific">Anseongella ginsenosidimutans</name>
    <dbReference type="NCBI Taxonomy" id="496056"/>
    <lineage>
        <taxon>Bacteria</taxon>
        <taxon>Pseudomonadati</taxon>
        <taxon>Bacteroidota</taxon>
        <taxon>Sphingobacteriia</taxon>
        <taxon>Sphingobacteriales</taxon>
        <taxon>Sphingobacteriaceae</taxon>
        <taxon>Anseongella</taxon>
    </lineage>
</organism>
<feature type="signal peptide" evidence="1">
    <location>
        <begin position="1"/>
        <end position="24"/>
    </location>
</feature>
<dbReference type="InterPro" id="IPR032676">
    <property type="entry name" value="YkuD_2"/>
</dbReference>
<dbReference type="RefSeq" id="WP_207910241.1">
    <property type="nucleotide sequence ID" value="NZ_SMAD01000003.1"/>
</dbReference>
<feature type="chain" id="PRO_5020853042" evidence="1">
    <location>
        <begin position="25"/>
        <end position="302"/>
    </location>
</feature>